<organism evidence="2 3">
    <name type="scientific">Desulfonema limicola</name>
    <dbReference type="NCBI Taxonomy" id="45656"/>
    <lineage>
        <taxon>Bacteria</taxon>
        <taxon>Pseudomonadati</taxon>
        <taxon>Thermodesulfobacteriota</taxon>
        <taxon>Desulfobacteria</taxon>
        <taxon>Desulfobacterales</taxon>
        <taxon>Desulfococcaceae</taxon>
        <taxon>Desulfonema</taxon>
    </lineage>
</organism>
<proteinExistence type="predicted"/>
<dbReference type="RefSeq" id="WP_207690627.1">
    <property type="nucleotide sequence ID" value="NZ_CP061799.1"/>
</dbReference>
<feature type="domain" description="TraG P-loop" evidence="1">
    <location>
        <begin position="442"/>
        <end position="807"/>
    </location>
</feature>
<dbReference type="InterPro" id="IPR014117">
    <property type="entry name" value="TraC-F-type"/>
</dbReference>
<name>A0A975GF47_9BACT</name>
<dbReference type="InterPro" id="IPR053155">
    <property type="entry name" value="F-pilin_assembly_TraC"/>
</dbReference>
<gene>
    <name evidence="2" type="primary">traC2</name>
    <name evidence="2" type="ORF">dnl_10480</name>
</gene>
<dbReference type="PANTHER" id="PTHR38467:SF1">
    <property type="entry name" value="CONJUGATIVE TRANSFER: ASSEMBLY"/>
    <property type="match status" value="1"/>
</dbReference>
<dbReference type="InterPro" id="IPR027417">
    <property type="entry name" value="P-loop_NTPase"/>
</dbReference>
<reference evidence="2" key="1">
    <citation type="journal article" date="2021" name="Microb. Physiol.">
        <title>Proteogenomic Insights into the Physiology of Marine, Sulfate-Reducing, Filamentous Desulfonema limicola and Desulfonema magnum.</title>
        <authorList>
            <person name="Schnaars V."/>
            <person name="Wohlbrand L."/>
            <person name="Scheve S."/>
            <person name="Hinrichs C."/>
            <person name="Reinhardt R."/>
            <person name="Rabus R."/>
        </authorList>
    </citation>
    <scope>NUCLEOTIDE SEQUENCE</scope>
    <source>
        <strain evidence="2">5ac10</strain>
    </source>
</reference>
<dbReference type="PANTHER" id="PTHR38467">
    <property type="match status" value="1"/>
</dbReference>
<keyword evidence="3" id="KW-1185">Reference proteome</keyword>
<dbReference type="SUPFAM" id="SSF52540">
    <property type="entry name" value="P-loop containing nucleoside triphosphate hydrolases"/>
    <property type="match status" value="1"/>
</dbReference>
<dbReference type="Gene3D" id="1.10.8.730">
    <property type="match status" value="1"/>
</dbReference>
<evidence type="ECO:0000313" key="2">
    <source>
        <dbReference type="EMBL" id="QTA78809.1"/>
    </source>
</evidence>
<dbReference type="InterPro" id="IPR043964">
    <property type="entry name" value="P-loop_TraG"/>
</dbReference>
<dbReference type="Proteomes" id="UP000663720">
    <property type="component" value="Chromosome"/>
</dbReference>
<dbReference type="NCBIfam" id="TIGR02746">
    <property type="entry name" value="TraC-F-type"/>
    <property type="match status" value="1"/>
</dbReference>
<dbReference type="CDD" id="cd01127">
    <property type="entry name" value="TrwB_TraG_TraD_VirD4"/>
    <property type="match status" value="1"/>
</dbReference>
<dbReference type="Gene3D" id="3.40.50.300">
    <property type="entry name" value="P-loop containing nucleotide triphosphate hydrolases"/>
    <property type="match status" value="1"/>
</dbReference>
<evidence type="ECO:0000259" key="1">
    <source>
        <dbReference type="Pfam" id="PF19044"/>
    </source>
</evidence>
<dbReference type="KEGG" id="dli:dnl_10480"/>
<dbReference type="Pfam" id="PF19044">
    <property type="entry name" value="P-loop_TraG"/>
    <property type="match status" value="1"/>
</dbReference>
<sequence>MATINKLEELFKNNRDSLSEYLPWRMWDEENQCFDNNDNTMGWLWELQPLAFAGESTVKNLELILNLDLPEDTVIQFILFADPRIQPLLTMLAEKGNPGTGGDYRQLTGEWIRRYTAYLDEHSKTGFDRSVPVPVRNFRLYLAVKIPYNDYDSTVGLFRDRRDAITGLLNSSGFHPRTGDAGTLLNLVRFCYNPDYSYKNQEYTPYNDHMWIHRQVIRKSTEIEWLKGSGDSLCIDGKQIGVYSVAGYPNELDLFDNLFLLGNIFSRNLEQIVCPFIFSMSFINRDFNDSIRKKSGIMLAQKAAGSMAPKLRKKQEEFLQAVMAIEDNVKFRGVMFSVVLFTDDEEKKANTESVLKGLWRQKGYDIQEETMIALPVFMSSMPFGLVNNHATRERLKRIDLAPVRTIAEFIPSQADWKGTPDPALFLVSRRGQLIGLDLFSSNTNYNCAISAASGSGKSFFSQYLIISYLRMGATIRIIDVGRSYMKMCKIFNGDYIEFTKDKKANLCINPFSIVADIKQDMQMLLPMLEKMAKPKMGCDDYELSVLREAITRAYEKYGEDTTVAKVAEVLLEKKDERRNNLGQALQNYGPDGEYGRWFEGKSTLKSSDVPLQILELEELNSDKHLRAIVLMYIIYQTTQTMYFGDRHQKKLIIIDEAWDLFGGDEGAGAASFIQTCYRRARKYNGSVITITQSVKDYYMNDSTEAMLANAAFWFFLHQKEEEISQVVADNRLTLSDFMVEYIKSVHTITGKYSEVYIKTDDSGGIGRLFVDPFTYALFTTNPGESQYIYDLLDSGMSVSDAITEAVESDFGRSQKRIGQ</sequence>
<dbReference type="Pfam" id="PF11130">
    <property type="entry name" value="TraC_F_IV"/>
    <property type="match status" value="1"/>
</dbReference>
<dbReference type="EMBL" id="CP061799">
    <property type="protein sequence ID" value="QTA78809.1"/>
    <property type="molecule type" value="Genomic_DNA"/>
</dbReference>
<protein>
    <submittedName>
        <fullName evidence="2">Type IV secretion system protein</fullName>
    </submittedName>
</protein>
<accession>A0A975GF47</accession>
<evidence type="ECO:0000313" key="3">
    <source>
        <dbReference type="Proteomes" id="UP000663720"/>
    </source>
</evidence>
<dbReference type="InterPro" id="IPR025955">
    <property type="entry name" value="TraC/Conjuga_ATPase"/>
</dbReference>
<dbReference type="AlphaFoldDB" id="A0A975GF47"/>